<dbReference type="Proteomes" id="UP000237271">
    <property type="component" value="Unassembled WGS sequence"/>
</dbReference>
<protein>
    <submittedName>
        <fullName evidence="2">Uncharacterized protein</fullName>
    </submittedName>
</protein>
<comment type="caution">
    <text evidence="2">The sequence shown here is derived from an EMBL/GenBank/DDBJ whole genome shotgun (WGS) entry which is preliminary data.</text>
</comment>
<evidence type="ECO:0000313" key="3">
    <source>
        <dbReference type="Proteomes" id="UP000237271"/>
    </source>
</evidence>
<sequence>MVAPAGKTPRHTVTPAERKLCLEALRRERRVCHEEERKAREKAAAAILQKKAAAKSSAAEAKGSVTEAMVVVAEAKASVEGERAELAEAKMTGNTKKSPDRKKAPAQTPMMWRMDSVTNAQATNVVPAPMATADDAAEIEGAVASMVWMVVEEVTPNKAPTAMTNSKRPSEKLDSSGKRKNVESGDSRKRRRRILQELKVANDEEIPSDEENTDVTGVGRSGTAPISLACVVDGDPNLKKTPTYARNQKMKLTMIAGMETGTLAR</sequence>
<dbReference type="OrthoDB" id="145529at2759"/>
<evidence type="ECO:0000313" key="2">
    <source>
        <dbReference type="EMBL" id="POM81816.1"/>
    </source>
</evidence>
<dbReference type="AlphaFoldDB" id="A0A2P4YVP3"/>
<feature type="region of interest" description="Disordered" evidence="1">
    <location>
        <begin position="158"/>
        <end position="221"/>
    </location>
</feature>
<dbReference type="EMBL" id="NCKW01000014">
    <property type="protein sequence ID" value="POM81816.1"/>
    <property type="molecule type" value="Genomic_DNA"/>
</dbReference>
<feature type="compositionally biased region" description="Acidic residues" evidence="1">
    <location>
        <begin position="203"/>
        <end position="213"/>
    </location>
</feature>
<reference evidence="2 3" key="1">
    <citation type="journal article" date="2017" name="Genome Biol. Evol.">
        <title>Phytophthora megakarya and P. palmivora, closely related causal agents of cacao black pod rot, underwent increases in genome sizes and gene numbers by different mechanisms.</title>
        <authorList>
            <person name="Ali S.S."/>
            <person name="Shao J."/>
            <person name="Lary D.J."/>
            <person name="Kronmiller B."/>
            <person name="Shen D."/>
            <person name="Strem M.D."/>
            <person name="Amoako-Attah I."/>
            <person name="Akrofi A.Y."/>
            <person name="Begoude B.A."/>
            <person name="Ten Hoopen G.M."/>
            <person name="Coulibaly K."/>
            <person name="Kebe B.I."/>
            <person name="Melnick R.L."/>
            <person name="Guiltinan M.J."/>
            <person name="Tyler B.M."/>
            <person name="Meinhardt L.W."/>
            <person name="Bailey B.A."/>
        </authorList>
    </citation>
    <scope>NUCLEOTIDE SEQUENCE [LARGE SCALE GENOMIC DNA]</scope>
    <source>
        <strain evidence="3">sbr112.9</strain>
    </source>
</reference>
<accession>A0A2P4YVP3</accession>
<keyword evidence="3" id="KW-1185">Reference proteome</keyword>
<gene>
    <name evidence="2" type="ORF">PHPALM_165</name>
</gene>
<organism evidence="2 3">
    <name type="scientific">Phytophthora palmivora</name>
    <dbReference type="NCBI Taxonomy" id="4796"/>
    <lineage>
        <taxon>Eukaryota</taxon>
        <taxon>Sar</taxon>
        <taxon>Stramenopiles</taxon>
        <taxon>Oomycota</taxon>
        <taxon>Peronosporomycetes</taxon>
        <taxon>Peronosporales</taxon>
        <taxon>Peronosporaceae</taxon>
        <taxon>Phytophthora</taxon>
    </lineage>
</organism>
<name>A0A2P4YVP3_9STRA</name>
<evidence type="ECO:0000256" key="1">
    <source>
        <dbReference type="SAM" id="MobiDB-lite"/>
    </source>
</evidence>
<feature type="compositionally biased region" description="Basic and acidic residues" evidence="1">
    <location>
        <begin position="168"/>
        <end position="187"/>
    </location>
</feature>
<proteinExistence type="predicted"/>